<dbReference type="EMBL" id="AZAK01000001">
    <property type="protein sequence ID" value="ETA66366.1"/>
    <property type="molecule type" value="Genomic_DNA"/>
</dbReference>
<gene>
    <name evidence="2" type="ORF">AmyhaDRAFT_0120</name>
</gene>
<dbReference type="PATRIC" id="fig|592678.3.peg.128"/>
<organism evidence="2 3">
    <name type="scientific">Haloechinothrix halophila YIM 93223</name>
    <dbReference type="NCBI Taxonomy" id="592678"/>
    <lineage>
        <taxon>Bacteria</taxon>
        <taxon>Bacillati</taxon>
        <taxon>Actinomycetota</taxon>
        <taxon>Actinomycetes</taxon>
        <taxon>Pseudonocardiales</taxon>
        <taxon>Pseudonocardiaceae</taxon>
        <taxon>Haloechinothrix</taxon>
    </lineage>
</organism>
<dbReference type="HOGENOM" id="CLU_2821613_0_0_11"/>
<sequence length="66" mass="7374">MSKSHAEEEARIIADLGITETVRKPPRDPGGRQETPAADPAARRGFVSRAERSHQEFEHHQVDGQE</sequence>
<feature type="compositionally biased region" description="Basic and acidic residues" evidence="1">
    <location>
        <begin position="49"/>
        <end position="66"/>
    </location>
</feature>
<reference evidence="2 3" key="1">
    <citation type="submission" date="2013-08" db="EMBL/GenBank/DDBJ databases">
        <authorList>
            <consortium name="DOE Joint Genome Institute"/>
            <person name="Klenk H.-P."/>
            <person name="Huntemann M."/>
            <person name="Han J."/>
            <person name="Chen A."/>
            <person name="Kyrpides N."/>
            <person name="Mavromatis K."/>
            <person name="Markowitz V."/>
            <person name="Palaniappan K."/>
            <person name="Ivanova N."/>
            <person name="Schaumberg A."/>
            <person name="Pati A."/>
            <person name="Liolios K."/>
            <person name="Nordberg H.P."/>
            <person name="Cantor M.N."/>
            <person name="Hua S.X."/>
            <person name="Woyke T."/>
        </authorList>
    </citation>
    <scope>NUCLEOTIDE SEQUENCE [LARGE SCALE GENOMIC DNA]</scope>
    <source>
        <strain evidence="2 3">YIM 93223</strain>
    </source>
</reference>
<feature type="compositionally biased region" description="Basic and acidic residues" evidence="1">
    <location>
        <begin position="21"/>
        <end position="31"/>
    </location>
</feature>
<accession>W9DSC6</accession>
<evidence type="ECO:0000256" key="1">
    <source>
        <dbReference type="SAM" id="MobiDB-lite"/>
    </source>
</evidence>
<dbReference type="Proteomes" id="UP000054357">
    <property type="component" value="Unassembled WGS sequence"/>
</dbReference>
<dbReference type="RefSeq" id="WP_157361683.1">
    <property type="nucleotide sequence ID" value="NZ_KI632509.1"/>
</dbReference>
<evidence type="ECO:0000313" key="2">
    <source>
        <dbReference type="EMBL" id="ETA66366.1"/>
    </source>
</evidence>
<feature type="region of interest" description="Disordered" evidence="1">
    <location>
        <begin position="1"/>
        <end position="66"/>
    </location>
</feature>
<evidence type="ECO:0000313" key="3">
    <source>
        <dbReference type="Proteomes" id="UP000054357"/>
    </source>
</evidence>
<protein>
    <submittedName>
        <fullName evidence="2">Uncharacterized protein</fullName>
    </submittedName>
</protein>
<name>W9DSC6_9PSEU</name>
<proteinExistence type="predicted"/>
<dbReference type="AlphaFoldDB" id="W9DSC6"/>
<feature type="compositionally biased region" description="Basic and acidic residues" evidence="1">
    <location>
        <begin position="1"/>
        <end position="12"/>
    </location>
</feature>
<comment type="caution">
    <text evidence="2">The sequence shown here is derived from an EMBL/GenBank/DDBJ whole genome shotgun (WGS) entry which is preliminary data.</text>
</comment>
<keyword evidence="3" id="KW-1185">Reference proteome</keyword>